<feature type="domain" description="DNA binding HTH" evidence="1">
    <location>
        <begin position="53"/>
        <end position="92"/>
    </location>
</feature>
<keyword evidence="3" id="KW-1185">Reference proteome</keyword>
<evidence type="ECO:0000313" key="2">
    <source>
        <dbReference type="EMBL" id="MTV41898.1"/>
    </source>
</evidence>
<protein>
    <recommendedName>
        <fullName evidence="1">DNA binding HTH domain-containing protein</fullName>
    </recommendedName>
</protein>
<dbReference type="InterPro" id="IPR002197">
    <property type="entry name" value="HTH_Fis"/>
</dbReference>
<organism evidence="2 3">
    <name type="scientific">Duganella radicis</name>
    <dbReference type="NCBI Taxonomy" id="551988"/>
    <lineage>
        <taxon>Bacteria</taxon>
        <taxon>Pseudomonadati</taxon>
        <taxon>Pseudomonadota</taxon>
        <taxon>Betaproteobacteria</taxon>
        <taxon>Burkholderiales</taxon>
        <taxon>Oxalobacteraceae</taxon>
        <taxon>Telluria group</taxon>
        <taxon>Duganella</taxon>
    </lineage>
</organism>
<dbReference type="RefSeq" id="WP_308936708.1">
    <property type="nucleotide sequence ID" value="NZ_WNKY01000080.1"/>
</dbReference>
<dbReference type="Proteomes" id="UP000475582">
    <property type="component" value="Unassembled WGS sequence"/>
</dbReference>
<feature type="non-terminal residue" evidence="2">
    <location>
        <position position="1"/>
    </location>
</feature>
<name>A0A6L6PS53_9BURK</name>
<dbReference type="InterPro" id="IPR009057">
    <property type="entry name" value="Homeodomain-like_sf"/>
</dbReference>
<dbReference type="GO" id="GO:0043565">
    <property type="term" value="F:sequence-specific DNA binding"/>
    <property type="evidence" value="ECO:0007669"/>
    <property type="project" value="InterPro"/>
</dbReference>
<dbReference type="PRINTS" id="PR01590">
    <property type="entry name" value="HTHFIS"/>
</dbReference>
<gene>
    <name evidence="2" type="ORF">GM676_30570</name>
</gene>
<dbReference type="AlphaFoldDB" id="A0A6L6PS53"/>
<dbReference type="EMBL" id="WNKY01000080">
    <property type="protein sequence ID" value="MTV41898.1"/>
    <property type="molecule type" value="Genomic_DNA"/>
</dbReference>
<sequence>GMPAPGPAAFAAMAGDPAAMPQVHGAAATAVASMVPAAGSSSPPAGGGGDLTLDAIERAAIAATLAQFNGNISHAAKTLGISRAALYRKLGKHGI</sequence>
<proteinExistence type="predicted"/>
<comment type="caution">
    <text evidence="2">The sequence shown here is derived from an EMBL/GenBank/DDBJ whole genome shotgun (WGS) entry which is preliminary data.</text>
</comment>
<dbReference type="Gene3D" id="1.10.10.60">
    <property type="entry name" value="Homeodomain-like"/>
    <property type="match status" value="1"/>
</dbReference>
<dbReference type="SUPFAM" id="SSF46689">
    <property type="entry name" value="Homeodomain-like"/>
    <property type="match status" value="1"/>
</dbReference>
<accession>A0A6L6PS53</accession>
<evidence type="ECO:0000259" key="1">
    <source>
        <dbReference type="Pfam" id="PF02954"/>
    </source>
</evidence>
<evidence type="ECO:0000313" key="3">
    <source>
        <dbReference type="Proteomes" id="UP000475582"/>
    </source>
</evidence>
<dbReference type="Pfam" id="PF02954">
    <property type="entry name" value="HTH_8"/>
    <property type="match status" value="1"/>
</dbReference>
<reference evidence="2 3" key="1">
    <citation type="submission" date="2019-11" db="EMBL/GenBank/DDBJ databases">
        <title>Type strains purchased from KCTC, JCM and DSMZ.</title>
        <authorList>
            <person name="Lu H."/>
        </authorList>
    </citation>
    <scope>NUCLEOTIDE SEQUENCE [LARGE SCALE GENOMIC DNA]</scope>
    <source>
        <strain evidence="2 3">KCTC 22382</strain>
    </source>
</reference>